<dbReference type="OrthoDB" id="2134446at2759"/>
<comment type="caution">
    <text evidence="1">The sequence shown here is derived from an EMBL/GenBank/DDBJ whole genome shotgun (WGS) entry which is preliminary data.</text>
</comment>
<keyword evidence="2" id="KW-1185">Reference proteome</keyword>
<sequence length="206" mass="22561">MYFVGRESKDGGEFEHQWIKVINAFTAAATTAFGLGSAESKVAMCNLTTSEMVTYMRGLAGHVLRNAGRQYLSCAWNLYSEILDDLPPAIEVAALGGFDKVTWDGALDTYPSRCIIEQLGFQNDIGLVHLAHSASFVIYFSAGFKFHNITDAVLSGVDGIGLAGYKSSNIWITYTRGAKKSEMGVLKMSSIPECPKTLYDKRPEYS</sequence>
<name>A0A433DCW2_9FUNG</name>
<accession>A0A433DCW2</accession>
<gene>
    <name evidence="1" type="ORF">BC936DRAFT_144161</name>
</gene>
<reference evidence="1 2" key="1">
    <citation type="journal article" date="2018" name="New Phytol.">
        <title>Phylogenomics of Endogonaceae and evolution of mycorrhizas within Mucoromycota.</title>
        <authorList>
            <person name="Chang Y."/>
            <person name="Desiro A."/>
            <person name="Na H."/>
            <person name="Sandor L."/>
            <person name="Lipzen A."/>
            <person name="Clum A."/>
            <person name="Barry K."/>
            <person name="Grigoriev I.V."/>
            <person name="Martin F.M."/>
            <person name="Stajich J.E."/>
            <person name="Smith M.E."/>
            <person name="Bonito G."/>
            <person name="Spatafora J.W."/>
        </authorList>
    </citation>
    <scope>NUCLEOTIDE SEQUENCE [LARGE SCALE GENOMIC DNA]</scope>
    <source>
        <strain evidence="1 2">GMNB39</strain>
    </source>
</reference>
<evidence type="ECO:0000313" key="2">
    <source>
        <dbReference type="Proteomes" id="UP000268093"/>
    </source>
</evidence>
<protein>
    <submittedName>
        <fullName evidence="1">Uncharacterized protein</fullName>
    </submittedName>
</protein>
<evidence type="ECO:0000313" key="1">
    <source>
        <dbReference type="EMBL" id="RUP48692.1"/>
    </source>
</evidence>
<dbReference type="Proteomes" id="UP000268093">
    <property type="component" value="Unassembled WGS sequence"/>
</dbReference>
<organism evidence="1 2">
    <name type="scientific">Jimgerdemannia flammicorona</name>
    <dbReference type="NCBI Taxonomy" id="994334"/>
    <lineage>
        <taxon>Eukaryota</taxon>
        <taxon>Fungi</taxon>
        <taxon>Fungi incertae sedis</taxon>
        <taxon>Mucoromycota</taxon>
        <taxon>Mucoromycotina</taxon>
        <taxon>Endogonomycetes</taxon>
        <taxon>Endogonales</taxon>
        <taxon>Endogonaceae</taxon>
        <taxon>Jimgerdemannia</taxon>
    </lineage>
</organism>
<proteinExistence type="predicted"/>
<dbReference type="EMBL" id="RBNI01003069">
    <property type="protein sequence ID" value="RUP48692.1"/>
    <property type="molecule type" value="Genomic_DNA"/>
</dbReference>
<dbReference type="AlphaFoldDB" id="A0A433DCW2"/>